<keyword evidence="3" id="KW-1185">Reference proteome</keyword>
<gene>
    <name evidence="2" type="ORF">VNO80_06170</name>
</gene>
<evidence type="ECO:0000256" key="1">
    <source>
        <dbReference type="SAM" id="Phobius"/>
    </source>
</evidence>
<evidence type="ECO:0000313" key="3">
    <source>
        <dbReference type="Proteomes" id="UP001374584"/>
    </source>
</evidence>
<evidence type="ECO:0000313" key="2">
    <source>
        <dbReference type="EMBL" id="KAK7372782.1"/>
    </source>
</evidence>
<dbReference type="AlphaFoldDB" id="A0AAN9RIQ6"/>
<keyword evidence="1" id="KW-0472">Membrane</keyword>
<keyword evidence="1" id="KW-1133">Transmembrane helix</keyword>
<dbReference type="EMBL" id="JAYMYR010000003">
    <property type="protein sequence ID" value="KAK7372782.1"/>
    <property type="molecule type" value="Genomic_DNA"/>
</dbReference>
<reference evidence="2 3" key="1">
    <citation type="submission" date="2024-01" db="EMBL/GenBank/DDBJ databases">
        <title>The genomes of 5 underutilized Papilionoideae crops provide insights into root nodulation and disease resistanc.</title>
        <authorList>
            <person name="Jiang F."/>
        </authorList>
    </citation>
    <scope>NUCLEOTIDE SEQUENCE [LARGE SCALE GENOMIC DNA]</scope>
    <source>
        <strain evidence="2">JINMINGXINNONG_FW02</strain>
        <tissue evidence="2">Leaves</tissue>
    </source>
</reference>
<dbReference type="Proteomes" id="UP001374584">
    <property type="component" value="Unassembled WGS sequence"/>
</dbReference>
<sequence length="87" mass="10581">MRRNELLIWKDMRQHIVVVELLTHCCLLCCLKALFFIVEPRTIIEIHIEVTFMVVDSYSWLSVCVCRRLSLFVIFNFNFDLLHYRHH</sequence>
<keyword evidence="1" id="KW-0812">Transmembrane</keyword>
<comment type="caution">
    <text evidence="2">The sequence shown here is derived from an EMBL/GenBank/DDBJ whole genome shotgun (WGS) entry which is preliminary data.</text>
</comment>
<organism evidence="2 3">
    <name type="scientific">Phaseolus coccineus</name>
    <name type="common">Scarlet runner bean</name>
    <name type="synonym">Phaseolus multiflorus</name>
    <dbReference type="NCBI Taxonomy" id="3886"/>
    <lineage>
        <taxon>Eukaryota</taxon>
        <taxon>Viridiplantae</taxon>
        <taxon>Streptophyta</taxon>
        <taxon>Embryophyta</taxon>
        <taxon>Tracheophyta</taxon>
        <taxon>Spermatophyta</taxon>
        <taxon>Magnoliopsida</taxon>
        <taxon>eudicotyledons</taxon>
        <taxon>Gunneridae</taxon>
        <taxon>Pentapetalae</taxon>
        <taxon>rosids</taxon>
        <taxon>fabids</taxon>
        <taxon>Fabales</taxon>
        <taxon>Fabaceae</taxon>
        <taxon>Papilionoideae</taxon>
        <taxon>50 kb inversion clade</taxon>
        <taxon>NPAAA clade</taxon>
        <taxon>indigoferoid/millettioid clade</taxon>
        <taxon>Phaseoleae</taxon>
        <taxon>Phaseolus</taxon>
    </lineage>
</organism>
<name>A0AAN9RIQ6_PHACN</name>
<protein>
    <submittedName>
        <fullName evidence="2">Uncharacterized protein</fullName>
    </submittedName>
</protein>
<feature type="transmembrane region" description="Helical" evidence="1">
    <location>
        <begin position="21"/>
        <end position="38"/>
    </location>
</feature>
<proteinExistence type="predicted"/>
<accession>A0AAN9RIQ6</accession>